<protein>
    <recommendedName>
        <fullName evidence="2">Retrotransposon gag domain-containing protein</fullName>
    </recommendedName>
</protein>
<evidence type="ECO:0000313" key="3">
    <source>
        <dbReference type="EMBL" id="TVU13612.1"/>
    </source>
</evidence>
<feature type="region of interest" description="Disordered" evidence="1">
    <location>
        <begin position="622"/>
        <end position="646"/>
    </location>
</feature>
<dbReference type="Pfam" id="PF03732">
    <property type="entry name" value="Retrotrans_gag"/>
    <property type="match status" value="1"/>
</dbReference>
<reference evidence="3 4" key="1">
    <citation type="journal article" date="2019" name="Sci. Rep.">
        <title>A high-quality genome of Eragrostis curvula grass provides insights into Poaceae evolution and supports new strategies to enhance forage quality.</title>
        <authorList>
            <person name="Carballo J."/>
            <person name="Santos B.A.C.M."/>
            <person name="Zappacosta D."/>
            <person name="Garbus I."/>
            <person name="Selva J.P."/>
            <person name="Gallo C.A."/>
            <person name="Diaz A."/>
            <person name="Albertini E."/>
            <person name="Caccamo M."/>
            <person name="Echenique V."/>
        </authorList>
    </citation>
    <scope>NUCLEOTIDE SEQUENCE [LARGE SCALE GENOMIC DNA]</scope>
    <source>
        <strain evidence="4">cv. Victoria</strain>
        <tissue evidence="3">Leaf</tissue>
    </source>
</reference>
<evidence type="ECO:0000256" key="1">
    <source>
        <dbReference type="SAM" id="MobiDB-lite"/>
    </source>
</evidence>
<gene>
    <name evidence="3" type="ORF">EJB05_40328</name>
</gene>
<evidence type="ECO:0000259" key="2">
    <source>
        <dbReference type="Pfam" id="PF03732"/>
    </source>
</evidence>
<dbReference type="Gramene" id="TVU13612">
    <property type="protein sequence ID" value="TVU13612"/>
    <property type="gene ID" value="EJB05_40328"/>
</dbReference>
<feature type="domain" description="Retrotransposon gag" evidence="2">
    <location>
        <begin position="212"/>
        <end position="304"/>
    </location>
</feature>
<feature type="compositionally biased region" description="Polar residues" evidence="1">
    <location>
        <begin position="636"/>
        <end position="646"/>
    </location>
</feature>
<dbReference type="OrthoDB" id="695705at2759"/>
<comment type="caution">
    <text evidence="3">The sequence shown here is derived from an EMBL/GenBank/DDBJ whole genome shotgun (WGS) entry which is preliminary data.</text>
</comment>
<dbReference type="AlphaFoldDB" id="A0A5J9TQK0"/>
<name>A0A5J9TQK0_9POAL</name>
<organism evidence="3 4">
    <name type="scientific">Eragrostis curvula</name>
    <name type="common">weeping love grass</name>
    <dbReference type="NCBI Taxonomy" id="38414"/>
    <lineage>
        <taxon>Eukaryota</taxon>
        <taxon>Viridiplantae</taxon>
        <taxon>Streptophyta</taxon>
        <taxon>Embryophyta</taxon>
        <taxon>Tracheophyta</taxon>
        <taxon>Spermatophyta</taxon>
        <taxon>Magnoliopsida</taxon>
        <taxon>Liliopsida</taxon>
        <taxon>Poales</taxon>
        <taxon>Poaceae</taxon>
        <taxon>PACMAD clade</taxon>
        <taxon>Chloridoideae</taxon>
        <taxon>Eragrostideae</taxon>
        <taxon>Eragrostidinae</taxon>
        <taxon>Eragrostis</taxon>
    </lineage>
</organism>
<dbReference type="PANTHER" id="PTHR35046">
    <property type="entry name" value="ZINC KNUCKLE (CCHC-TYPE) FAMILY PROTEIN"/>
    <property type="match status" value="1"/>
</dbReference>
<proteinExistence type="predicted"/>
<dbReference type="Proteomes" id="UP000324897">
    <property type="component" value="Unassembled WGS sequence"/>
</dbReference>
<evidence type="ECO:0000313" key="4">
    <source>
        <dbReference type="Proteomes" id="UP000324897"/>
    </source>
</evidence>
<dbReference type="PANTHER" id="PTHR35046:SF9">
    <property type="entry name" value="RNA-DIRECTED DNA POLYMERASE"/>
    <property type="match status" value="1"/>
</dbReference>
<sequence>MQNSITRARKRQSNLSVSSFLMSSIYGFENKMLPNELIIVRNHGDDEDVAGELLGGVEGRQEVQIKFEAQSKSVSSPFRTPTPVGTKTGAQVAYEIGFGCSLYGWKAKKITFPMDLVSCLNSAGVIGNHRNKLTSRICPGAAPSLFGLWACISCDTEIFEPSMLHPNIQDIIQQLPSYNGESFNARAYIDWEMKVENKFDDNDLSEEEKIYIASSVLTENALNEWKRICRRNKVPQSWQDFKLHFRDAFISEYHVDKLLARLDYLKQGSRTVKQYYHEFKICIIFGGFDGSQEDVMNRFMRGLNSEIRTMLSSKTCSHVSLLFYLALKVEQHILLSSNACKTEVLPAVPFSTMTNIGQNNNDLVEHPSKEEEEKGIFVCAETEHVNDEAHELTLPPCEPVVFVQNLSTPHATLEQSLVDSTADFPLLQDEYIVACDKKELCDNASLISTTQLVHECDSLISIANATRAAVRGFHFIYSKEEELKIMSSLNYLAHIKFDFLCDLNRLEENLFQKSGLPCLDYCSFHAIGKYDENGTYMVHRLYICSDLKTPLIGSTNDPMMTCIHAHKNISSFPSIGDKLQVNFQKGERCLLPCALVQVSKLYWKELLDLYLNINHDAKPRTVCSQEGENDEDMTRTDTTNTPPLDMQNSITRARKRQSNLSVSSFLMSSIFGFENKMLPNELIIVRNHGDDEDVAGELLGGVEGRQEVQIKFEAQSKSVSSPFRTPGPV</sequence>
<dbReference type="EMBL" id="RWGY01000032">
    <property type="protein sequence ID" value="TVU13612.1"/>
    <property type="molecule type" value="Genomic_DNA"/>
</dbReference>
<dbReference type="InterPro" id="IPR005162">
    <property type="entry name" value="Retrotrans_gag_dom"/>
</dbReference>
<accession>A0A5J9TQK0</accession>
<feature type="non-terminal residue" evidence="3">
    <location>
        <position position="729"/>
    </location>
</feature>
<keyword evidence="4" id="KW-1185">Reference proteome</keyword>
<feature type="non-terminal residue" evidence="3">
    <location>
        <position position="1"/>
    </location>
</feature>